<dbReference type="AlphaFoldDB" id="A0A9N7VMR9"/>
<dbReference type="EMBL" id="CADEAL010004133">
    <property type="protein sequence ID" value="CAB1452540.1"/>
    <property type="molecule type" value="Genomic_DNA"/>
</dbReference>
<keyword evidence="3" id="KW-1185">Reference proteome</keyword>
<sequence length="129" mass="14062">MKQAKLHKSAKSICKMGNQSAPPPLLTPTGLNPPPRSLTVCASVTLVLSRPPTLTPEERVEAVFAEPYFYPNLLQPPRPRHHLHPSLGTSELSQLKLWVPLSSLPQPNPQVLGDCRGSLQPNTEPSLPP</sequence>
<gene>
    <name evidence="2" type="ORF">PLEPLA_LOCUS40290</name>
</gene>
<feature type="compositionally biased region" description="Pro residues" evidence="1">
    <location>
        <begin position="21"/>
        <end position="33"/>
    </location>
</feature>
<dbReference type="Proteomes" id="UP001153269">
    <property type="component" value="Unassembled WGS sequence"/>
</dbReference>
<evidence type="ECO:0000313" key="3">
    <source>
        <dbReference type="Proteomes" id="UP001153269"/>
    </source>
</evidence>
<feature type="region of interest" description="Disordered" evidence="1">
    <location>
        <begin position="109"/>
        <end position="129"/>
    </location>
</feature>
<evidence type="ECO:0000313" key="2">
    <source>
        <dbReference type="EMBL" id="CAB1452540.1"/>
    </source>
</evidence>
<feature type="compositionally biased region" description="Polar residues" evidence="1">
    <location>
        <begin position="119"/>
        <end position="129"/>
    </location>
</feature>
<feature type="region of interest" description="Disordered" evidence="1">
    <location>
        <begin position="1"/>
        <end position="33"/>
    </location>
</feature>
<accession>A0A9N7VMR9</accession>
<protein>
    <submittedName>
        <fullName evidence="2">Uncharacterized protein</fullName>
    </submittedName>
</protein>
<feature type="compositionally biased region" description="Basic residues" evidence="1">
    <location>
        <begin position="1"/>
        <end position="10"/>
    </location>
</feature>
<name>A0A9N7VMR9_PLEPL</name>
<comment type="caution">
    <text evidence="2">The sequence shown here is derived from an EMBL/GenBank/DDBJ whole genome shotgun (WGS) entry which is preliminary data.</text>
</comment>
<organism evidence="2 3">
    <name type="scientific">Pleuronectes platessa</name>
    <name type="common">European plaice</name>
    <dbReference type="NCBI Taxonomy" id="8262"/>
    <lineage>
        <taxon>Eukaryota</taxon>
        <taxon>Metazoa</taxon>
        <taxon>Chordata</taxon>
        <taxon>Craniata</taxon>
        <taxon>Vertebrata</taxon>
        <taxon>Euteleostomi</taxon>
        <taxon>Actinopterygii</taxon>
        <taxon>Neopterygii</taxon>
        <taxon>Teleostei</taxon>
        <taxon>Neoteleostei</taxon>
        <taxon>Acanthomorphata</taxon>
        <taxon>Carangaria</taxon>
        <taxon>Pleuronectiformes</taxon>
        <taxon>Pleuronectoidei</taxon>
        <taxon>Pleuronectidae</taxon>
        <taxon>Pleuronectes</taxon>
    </lineage>
</organism>
<proteinExistence type="predicted"/>
<reference evidence="2" key="1">
    <citation type="submission" date="2020-03" db="EMBL/GenBank/DDBJ databases">
        <authorList>
            <person name="Weist P."/>
        </authorList>
    </citation>
    <scope>NUCLEOTIDE SEQUENCE</scope>
</reference>
<evidence type="ECO:0000256" key="1">
    <source>
        <dbReference type="SAM" id="MobiDB-lite"/>
    </source>
</evidence>